<feature type="signal peptide" evidence="1">
    <location>
        <begin position="1"/>
        <end position="23"/>
    </location>
</feature>
<dbReference type="AlphaFoldDB" id="A0A024GBE7"/>
<evidence type="ECO:0000313" key="2">
    <source>
        <dbReference type="EMBL" id="CCI43974.1"/>
    </source>
</evidence>
<evidence type="ECO:0000313" key="3">
    <source>
        <dbReference type="Proteomes" id="UP000053237"/>
    </source>
</evidence>
<proteinExistence type="predicted"/>
<reference evidence="2 3" key="1">
    <citation type="submission" date="2012-05" db="EMBL/GenBank/DDBJ databases">
        <title>Recombination and specialization in a pathogen metapopulation.</title>
        <authorList>
            <person name="Gardiner A."/>
            <person name="Kemen E."/>
            <person name="Schultz-Larsen T."/>
            <person name="MacLean D."/>
            <person name="Van Oosterhout C."/>
            <person name="Jones J.D.G."/>
        </authorList>
    </citation>
    <scope>NUCLEOTIDE SEQUENCE [LARGE SCALE GENOMIC DNA]</scope>
    <source>
        <strain evidence="2 3">Ac Nc2</strain>
    </source>
</reference>
<name>A0A024GBE7_9STRA</name>
<protein>
    <submittedName>
        <fullName evidence="2">Uncharacterized protein</fullName>
    </submittedName>
</protein>
<organism evidence="2 3">
    <name type="scientific">Albugo candida</name>
    <dbReference type="NCBI Taxonomy" id="65357"/>
    <lineage>
        <taxon>Eukaryota</taxon>
        <taxon>Sar</taxon>
        <taxon>Stramenopiles</taxon>
        <taxon>Oomycota</taxon>
        <taxon>Peronosporomycetes</taxon>
        <taxon>Albuginales</taxon>
        <taxon>Albuginaceae</taxon>
        <taxon>Albugo</taxon>
    </lineage>
</organism>
<accession>A0A024GBE7</accession>
<feature type="chain" id="PRO_5001532313" evidence="1">
    <location>
        <begin position="24"/>
        <end position="348"/>
    </location>
</feature>
<comment type="caution">
    <text evidence="2">The sequence shown here is derived from an EMBL/GenBank/DDBJ whole genome shotgun (WGS) entry which is preliminary data.</text>
</comment>
<sequence length="348" mass="37456">MTPFPRFLSLVLCFVSMQTLAQTRSVQDQVKALLAYMEQTAQHLHRQAGSLAHTIHQHELRNISHKSIPTYLPSRFSLQAVKSPVDEAAQLVARLANDSNEPTKEFLNDVQARVNALVSTSASQAITLKEEFGSGSAAQGARDEVDAQVASWEADLQEQVAGIIDSARSRAENISQEMEVDGGNQTGSNVSGKAQTAIVTIADWYGDLQSSVSSFTGEFQDRAGSLRSELEAIGEKTASGSSWGTSSWLEDVTLAASNVSDSIGSNAIEGFLPNVTAAINETYPLASNVSESIKSAAKKLNGRIRKVIENDTDPTPRADEIFRTSKSIKVGKGFSIVTLLLSCTFLFV</sequence>
<evidence type="ECO:0000256" key="1">
    <source>
        <dbReference type="SAM" id="SignalP"/>
    </source>
</evidence>
<dbReference type="EMBL" id="CAIX01000059">
    <property type="protein sequence ID" value="CCI43974.1"/>
    <property type="molecule type" value="Genomic_DNA"/>
</dbReference>
<keyword evidence="3" id="KW-1185">Reference proteome</keyword>
<dbReference type="InParanoid" id="A0A024GBE7"/>
<keyword evidence="1" id="KW-0732">Signal</keyword>
<dbReference type="Proteomes" id="UP000053237">
    <property type="component" value="Unassembled WGS sequence"/>
</dbReference>
<gene>
    <name evidence="2" type="ORF">BN9_047580</name>
</gene>